<protein>
    <submittedName>
        <fullName evidence="2">Uncharacterized protein</fullName>
    </submittedName>
</protein>
<reference evidence="2" key="1">
    <citation type="submission" date="2021-03" db="EMBL/GenBank/DDBJ databases">
        <title>Evolutionary innovations through gain and loss of genes in the ectomycorrhizal Boletales.</title>
        <authorList>
            <person name="Wu G."/>
            <person name="Miyauchi S."/>
            <person name="Morin E."/>
            <person name="Yang Z.-L."/>
            <person name="Xu J."/>
            <person name="Martin F.M."/>
        </authorList>
    </citation>
    <scope>NUCLEOTIDE SEQUENCE</scope>
    <source>
        <strain evidence="2">BR01</strain>
    </source>
</reference>
<keyword evidence="3" id="KW-1185">Reference proteome</keyword>
<evidence type="ECO:0000256" key="1">
    <source>
        <dbReference type="SAM" id="Coils"/>
    </source>
</evidence>
<evidence type="ECO:0000313" key="2">
    <source>
        <dbReference type="EMBL" id="KAG6372684.1"/>
    </source>
</evidence>
<accession>A0A8I2YHZ7</accession>
<proteinExistence type="predicted"/>
<name>A0A8I2YHZ7_9AGAM</name>
<gene>
    <name evidence="2" type="ORF">JVT61DRAFT_7447</name>
</gene>
<comment type="caution">
    <text evidence="2">The sequence shown here is derived from an EMBL/GenBank/DDBJ whole genome shotgun (WGS) entry which is preliminary data.</text>
</comment>
<sequence length="135" mass="15060">MFSQQLSLAQSEADRVNNKLTAKSEEYANYQRTKHAKFIQLQSAHNSLTQKHALVDSSLQAVQSTQAASTQQLTQALTKVQDLQGQLAEQEAAFIAEASGLKRLVMIMEEREKQAKEIMENIKHEWAGVGDHAAH</sequence>
<feature type="coiled-coil region" evidence="1">
    <location>
        <begin position="6"/>
        <end position="33"/>
    </location>
</feature>
<dbReference type="EMBL" id="JAGFBS010000026">
    <property type="protein sequence ID" value="KAG6372684.1"/>
    <property type="molecule type" value="Genomic_DNA"/>
</dbReference>
<feature type="coiled-coil region" evidence="1">
    <location>
        <begin position="73"/>
        <end position="125"/>
    </location>
</feature>
<organism evidence="2 3">
    <name type="scientific">Boletus reticuloceps</name>
    <dbReference type="NCBI Taxonomy" id="495285"/>
    <lineage>
        <taxon>Eukaryota</taxon>
        <taxon>Fungi</taxon>
        <taxon>Dikarya</taxon>
        <taxon>Basidiomycota</taxon>
        <taxon>Agaricomycotina</taxon>
        <taxon>Agaricomycetes</taxon>
        <taxon>Agaricomycetidae</taxon>
        <taxon>Boletales</taxon>
        <taxon>Boletineae</taxon>
        <taxon>Boletaceae</taxon>
        <taxon>Boletoideae</taxon>
        <taxon>Boletus</taxon>
    </lineage>
</organism>
<dbReference type="OrthoDB" id="343070at2759"/>
<dbReference type="Proteomes" id="UP000683000">
    <property type="component" value="Unassembled WGS sequence"/>
</dbReference>
<keyword evidence="1" id="KW-0175">Coiled coil</keyword>
<dbReference type="AlphaFoldDB" id="A0A8I2YHZ7"/>
<evidence type="ECO:0000313" key="3">
    <source>
        <dbReference type="Proteomes" id="UP000683000"/>
    </source>
</evidence>